<name>A0A7H8QTL4_TALRU</name>
<feature type="domain" description="Dihydroneopterin aldolase/epimerase" evidence="9">
    <location>
        <begin position="245"/>
        <end position="349"/>
    </location>
</feature>
<keyword evidence="6" id="KW-0456">Lyase</keyword>
<keyword evidence="11" id="KW-1185">Reference proteome</keyword>
<dbReference type="GO" id="GO:0046656">
    <property type="term" value="P:folic acid biosynthetic process"/>
    <property type="evidence" value="ECO:0007669"/>
    <property type="project" value="UniProtKB-KW"/>
</dbReference>
<evidence type="ECO:0000313" key="11">
    <source>
        <dbReference type="Proteomes" id="UP000509510"/>
    </source>
</evidence>
<proteinExistence type="inferred from homology"/>
<comment type="catalytic activity">
    <reaction evidence="1">
        <text>7,8-dihydroneopterin = 6-hydroxymethyl-7,8-dihydropterin + glycolaldehyde</text>
        <dbReference type="Rhea" id="RHEA:10540"/>
        <dbReference type="ChEBI" id="CHEBI:17001"/>
        <dbReference type="ChEBI" id="CHEBI:17071"/>
        <dbReference type="ChEBI" id="CHEBI:44841"/>
        <dbReference type="EC" id="4.1.2.25"/>
    </reaction>
</comment>
<dbReference type="GO" id="GO:0005737">
    <property type="term" value="C:cytoplasm"/>
    <property type="evidence" value="ECO:0007669"/>
    <property type="project" value="TreeGrafter"/>
</dbReference>
<dbReference type="EC" id="4.1.2.25" evidence="4"/>
<dbReference type="PANTHER" id="PTHR42844:SF1">
    <property type="entry name" value="DIHYDRONEOPTERIN ALDOLASE 1-RELATED"/>
    <property type="match status" value="1"/>
</dbReference>
<dbReference type="OrthoDB" id="5425486at2759"/>
<dbReference type="AlphaFoldDB" id="A0A7H8QTL4"/>
<evidence type="ECO:0000256" key="1">
    <source>
        <dbReference type="ARBA" id="ARBA00001353"/>
    </source>
</evidence>
<evidence type="ECO:0000256" key="4">
    <source>
        <dbReference type="ARBA" id="ARBA00013043"/>
    </source>
</evidence>
<evidence type="ECO:0000259" key="9">
    <source>
        <dbReference type="SMART" id="SM00905"/>
    </source>
</evidence>
<dbReference type="RefSeq" id="XP_035343467.1">
    <property type="nucleotide sequence ID" value="XM_035487574.1"/>
</dbReference>
<evidence type="ECO:0000256" key="3">
    <source>
        <dbReference type="ARBA" id="ARBA00005708"/>
    </source>
</evidence>
<dbReference type="PANTHER" id="PTHR42844">
    <property type="entry name" value="DIHYDRONEOPTERIN ALDOLASE 1-RELATED"/>
    <property type="match status" value="1"/>
</dbReference>
<dbReference type="InterPro" id="IPR006156">
    <property type="entry name" value="Dihydroneopterin_aldolase"/>
</dbReference>
<dbReference type="Pfam" id="PF02152">
    <property type="entry name" value="FolB"/>
    <property type="match status" value="1"/>
</dbReference>
<dbReference type="GeneID" id="55991901"/>
<dbReference type="SMART" id="SM00905">
    <property type="entry name" value="FolB"/>
    <property type="match status" value="1"/>
</dbReference>
<dbReference type="InterPro" id="IPR006157">
    <property type="entry name" value="FolB_dom"/>
</dbReference>
<gene>
    <name evidence="10" type="ORF">TRUGW13939_04400</name>
</gene>
<sequence length="405" mass="43452">MANLSPAARPAIVDHVFLRDINLHLPAGPDPWHRAGKAQPCTAGVKLSYSSAIAAATADDVSLSIDYGKLYRRIESEIQNAGKNVALDVTTTTTTTITAKTTSPEIAAKRADILLGHDVRILADLVADCALGLLDETIAGVRRMAHVHPGSPSRRRASQASRRLSSGSYSGSNNNNINERAGSEALDATFGECEVSVHLPGAHLRAEGGLKYRNVSTWAYDRSSYGSAEDAVESARQTLVVNQEFRVEGIRCYCILGVNSHERLEKQCVLVTLVFQGSGEPTWGSTVVDTYQEMVKVVAERVEVTSYQTVEALATSIARIVTLFQTLSIRFSMCHPSTAPSIFTYCLANGLPLSLIDQPLSHTFAGACAPASADLEEALISAAPFLRRLGAPFPDVVWLGVESPS</sequence>
<evidence type="ECO:0000313" key="10">
    <source>
        <dbReference type="EMBL" id="QKX57289.1"/>
    </source>
</evidence>
<feature type="region of interest" description="Disordered" evidence="8">
    <location>
        <begin position="145"/>
        <end position="178"/>
    </location>
</feature>
<dbReference type="InterPro" id="IPR043133">
    <property type="entry name" value="GTP-CH-I_C/QueF"/>
</dbReference>
<comment type="similarity">
    <text evidence="3">Belongs to the DHNA family.</text>
</comment>
<protein>
    <recommendedName>
        <fullName evidence="4">dihydroneopterin aldolase</fullName>
        <ecNumber evidence="4">4.1.2.25</ecNumber>
    </recommendedName>
    <alternativeName>
        <fullName evidence="7">7,8-dihydroneopterin aldolase</fullName>
    </alternativeName>
</protein>
<organism evidence="10 11">
    <name type="scientific">Talaromyces rugulosus</name>
    <name type="common">Penicillium rugulosum</name>
    <dbReference type="NCBI Taxonomy" id="121627"/>
    <lineage>
        <taxon>Eukaryota</taxon>
        <taxon>Fungi</taxon>
        <taxon>Dikarya</taxon>
        <taxon>Ascomycota</taxon>
        <taxon>Pezizomycotina</taxon>
        <taxon>Eurotiomycetes</taxon>
        <taxon>Eurotiomycetidae</taxon>
        <taxon>Eurotiales</taxon>
        <taxon>Trichocomaceae</taxon>
        <taxon>Talaromyces</taxon>
        <taxon>Talaromyces sect. Islandici</taxon>
    </lineage>
</organism>
<evidence type="ECO:0000256" key="6">
    <source>
        <dbReference type="ARBA" id="ARBA00023239"/>
    </source>
</evidence>
<evidence type="ECO:0000256" key="2">
    <source>
        <dbReference type="ARBA" id="ARBA00005013"/>
    </source>
</evidence>
<dbReference type="SUPFAM" id="SSF55620">
    <property type="entry name" value="Tetrahydrobiopterin biosynthesis enzymes-like"/>
    <property type="match status" value="1"/>
</dbReference>
<accession>A0A7H8QTL4</accession>
<comment type="pathway">
    <text evidence="2">Cofactor biosynthesis; tetrahydrofolate biosynthesis; 2-amino-4-hydroxy-6-hydroxymethyl-7,8-dihydropteridine diphosphate from 7,8-dihydroneopterin triphosphate: step 3/4.</text>
</comment>
<evidence type="ECO:0000256" key="7">
    <source>
        <dbReference type="ARBA" id="ARBA00032903"/>
    </source>
</evidence>
<evidence type="ECO:0000256" key="5">
    <source>
        <dbReference type="ARBA" id="ARBA00022909"/>
    </source>
</evidence>
<feature type="compositionally biased region" description="Low complexity" evidence="8">
    <location>
        <begin position="158"/>
        <end position="178"/>
    </location>
</feature>
<keyword evidence="5" id="KW-0289">Folate biosynthesis</keyword>
<dbReference type="Gene3D" id="3.30.1130.10">
    <property type="match status" value="2"/>
</dbReference>
<reference evidence="11" key="1">
    <citation type="submission" date="2020-06" db="EMBL/GenBank/DDBJ databases">
        <title>A chromosome-scale genome assembly of Talaromyces rugulosus W13939.</title>
        <authorList>
            <person name="Wang B."/>
            <person name="Guo L."/>
            <person name="Ye K."/>
            <person name="Wang L."/>
        </authorList>
    </citation>
    <scope>NUCLEOTIDE SEQUENCE [LARGE SCALE GENOMIC DNA]</scope>
    <source>
        <strain evidence="11">W13939</strain>
    </source>
</reference>
<dbReference type="KEGG" id="trg:TRUGW13939_04400"/>
<dbReference type="Proteomes" id="UP000509510">
    <property type="component" value="Chromosome II"/>
</dbReference>
<evidence type="ECO:0000256" key="8">
    <source>
        <dbReference type="SAM" id="MobiDB-lite"/>
    </source>
</evidence>
<dbReference type="GO" id="GO:0004150">
    <property type="term" value="F:dihydroneopterin aldolase activity"/>
    <property type="evidence" value="ECO:0007669"/>
    <property type="project" value="UniProtKB-EC"/>
</dbReference>
<dbReference type="EMBL" id="CP055899">
    <property type="protein sequence ID" value="QKX57289.1"/>
    <property type="molecule type" value="Genomic_DNA"/>
</dbReference>